<dbReference type="Gene3D" id="1.10.10.10">
    <property type="entry name" value="Winged helix-like DNA-binding domain superfamily/Winged helix DNA-binding domain"/>
    <property type="match status" value="1"/>
</dbReference>
<reference evidence="2 3" key="1">
    <citation type="submission" date="2014-03" db="EMBL/GenBank/DDBJ databases">
        <title>Genomics of Bifidobacteria.</title>
        <authorList>
            <person name="Ventura M."/>
            <person name="Milani C."/>
            <person name="Lugli G.A."/>
        </authorList>
    </citation>
    <scope>NUCLEOTIDE SEQUENCE [LARGE SCALE GENOMIC DNA]</scope>
    <source>
        <strain evidence="2 3">DSM 23969</strain>
    </source>
</reference>
<dbReference type="GO" id="GO:0003677">
    <property type="term" value="F:DNA binding"/>
    <property type="evidence" value="ECO:0007669"/>
    <property type="project" value="InterPro"/>
</dbReference>
<organism evidence="2 3">
    <name type="scientific">Bifidobacterium biavatii DSM 23969</name>
    <dbReference type="NCBI Taxonomy" id="1437608"/>
    <lineage>
        <taxon>Bacteria</taxon>
        <taxon>Bacillati</taxon>
        <taxon>Actinomycetota</taxon>
        <taxon>Actinomycetes</taxon>
        <taxon>Bifidobacteriales</taxon>
        <taxon>Bifidobacteriaceae</taxon>
        <taxon>Bifidobacterium</taxon>
    </lineage>
</organism>
<dbReference type="EMBL" id="JGYN01000003">
    <property type="protein sequence ID" value="KFI53085.1"/>
    <property type="molecule type" value="Genomic_DNA"/>
</dbReference>
<dbReference type="STRING" id="1437608.GCA_000771645_02353"/>
<dbReference type="GO" id="GO:0006313">
    <property type="term" value="P:DNA transposition"/>
    <property type="evidence" value="ECO:0007669"/>
    <property type="project" value="InterPro"/>
</dbReference>
<keyword evidence="1" id="KW-0175">Coiled coil</keyword>
<accession>A0A087A2T5</accession>
<dbReference type="GO" id="GO:0004803">
    <property type="term" value="F:transposase activity"/>
    <property type="evidence" value="ECO:0007669"/>
    <property type="project" value="InterPro"/>
</dbReference>
<dbReference type="Proteomes" id="UP000029108">
    <property type="component" value="Unassembled WGS sequence"/>
</dbReference>
<keyword evidence="3" id="KW-1185">Reference proteome</keyword>
<dbReference type="eggNOG" id="COG2963">
    <property type="taxonomic scope" value="Bacteria"/>
</dbReference>
<protein>
    <submittedName>
        <fullName evidence="2">Transposase</fullName>
    </submittedName>
</protein>
<evidence type="ECO:0000256" key="1">
    <source>
        <dbReference type="SAM" id="Coils"/>
    </source>
</evidence>
<dbReference type="InterPro" id="IPR002514">
    <property type="entry name" value="Transposase_8"/>
</dbReference>
<gene>
    <name evidence="2" type="ORF">BBIA_1061</name>
</gene>
<dbReference type="InterPro" id="IPR036388">
    <property type="entry name" value="WH-like_DNA-bd_sf"/>
</dbReference>
<sequence>MTGKTRYTKEFQARALRLLEEARANHSSETKAVASVAQSLGIAPETLRRWRNKADRTTAEQSAISAEETAAELKRLRAEVAELRKANEILTTASAFFAARLDPTRR</sequence>
<evidence type="ECO:0000313" key="2">
    <source>
        <dbReference type="EMBL" id="KFI53085.1"/>
    </source>
</evidence>
<dbReference type="Pfam" id="PF01527">
    <property type="entry name" value="HTH_Tnp_1"/>
    <property type="match status" value="1"/>
</dbReference>
<dbReference type="InterPro" id="IPR009057">
    <property type="entry name" value="Homeodomain-like_sf"/>
</dbReference>
<dbReference type="SUPFAM" id="SSF46689">
    <property type="entry name" value="Homeodomain-like"/>
    <property type="match status" value="1"/>
</dbReference>
<evidence type="ECO:0000313" key="3">
    <source>
        <dbReference type="Proteomes" id="UP000029108"/>
    </source>
</evidence>
<comment type="caution">
    <text evidence="2">The sequence shown here is derived from an EMBL/GenBank/DDBJ whole genome shotgun (WGS) entry which is preliminary data.</text>
</comment>
<name>A0A087A2T5_9BIFI</name>
<proteinExistence type="predicted"/>
<feature type="coiled-coil region" evidence="1">
    <location>
        <begin position="59"/>
        <end position="93"/>
    </location>
</feature>
<dbReference type="AlphaFoldDB" id="A0A087A2T5"/>